<keyword evidence="2" id="KW-1185">Reference proteome</keyword>
<evidence type="ECO:0000313" key="2">
    <source>
        <dbReference type="Proteomes" id="UP000019149"/>
    </source>
</evidence>
<dbReference type="AlphaFoldDB" id="W6U2N3"/>
<dbReference type="EMBL" id="APAU02000209">
    <property type="protein sequence ID" value="EUB54816.1"/>
    <property type="molecule type" value="Genomic_DNA"/>
</dbReference>
<protein>
    <submittedName>
        <fullName evidence="1">Uncharacterized protein</fullName>
    </submittedName>
</protein>
<reference evidence="1 2" key="1">
    <citation type="journal article" date="2013" name="Nat. Genet.">
        <title>The genome of the hydatid tapeworm Echinococcus granulosus.</title>
        <authorList>
            <person name="Zheng H."/>
            <person name="Zhang W."/>
            <person name="Zhang L."/>
            <person name="Zhang Z."/>
            <person name="Li J."/>
            <person name="Lu G."/>
            <person name="Zhu Y."/>
            <person name="Wang Y."/>
            <person name="Huang Y."/>
            <person name="Liu J."/>
            <person name="Kang H."/>
            <person name="Chen J."/>
            <person name="Wang L."/>
            <person name="Chen A."/>
            <person name="Yu S."/>
            <person name="Gao Z."/>
            <person name="Jin L."/>
            <person name="Gu W."/>
            <person name="Wang Z."/>
            <person name="Zhao L."/>
            <person name="Shi B."/>
            <person name="Wen H."/>
            <person name="Lin R."/>
            <person name="Jones M.K."/>
            <person name="Brejova B."/>
            <person name="Vinar T."/>
            <person name="Zhao G."/>
            <person name="McManus D.P."/>
            <person name="Chen Z."/>
            <person name="Zhou Y."/>
            <person name="Wang S."/>
        </authorList>
    </citation>
    <scope>NUCLEOTIDE SEQUENCE [LARGE SCALE GENOMIC DNA]</scope>
</reference>
<dbReference type="Proteomes" id="UP000019149">
    <property type="component" value="Unassembled WGS sequence"/>
</dbReference>
<dbReference type="KEGG" id="egl:EGR_10323"/>
<dbReference type="GeneID" id="36346038"/>
<comment type="caution">
    <text evidence="1">The sequence shown here is derived from an EMBL/GenBank/DDBJ whole genome shotgun (WGS) entry which is preliminary data.</text>
</comment>
<sequence length="225" mass="26153">MKETKELQKITINVYLNEFYCKKSHEKSLCNINAVLIEMANLLTVRCSWPNIRIKMSALNNLQVKLFQTSTKRDIFATTRESMRYWKIGLVALIPPHSNDNSYNYPKICVLLRSDLQVDPAEGKLFDLTCVVCQNGLKTKCCSLIWIKHYETDDGNHQQNHAKLLVFKSTSQQKQIFCQQCLGQIYEKHDNQMQWISKLNTLTNNAFQQTRAIKGYVHMCLGRDI</sequence>
<dbReference type="CTD" id="36346038"/>
<gene>
    <name evidence="1" type="ORF">EGR_10323</name>
</gene>
<organism evidence="1 2">
    <name type="scientific">Echinococcus granulosus</name>
    <name type="common">Hydatid tapeworm</name>
    <dbReference type="NCBI Taxonomy" id="6210"/>
    <lineage>
        <taxon>Eukaryota</taxon>
        <taxon>Metazoa</taxon>
        <taxon>Spiralia</taxon>
        <taxon>Lophotrochozoa</taxon>
        <taxon>Platyhelminthes</taxon>
        <taxon>Cestoda</taxon>
        <taxon>Eucestoda</taxon>
        <taxon>Cyclophyllidea</taxon>
        <taxon>Taeniidae</taxon>
        <taxon>Echinococcus</taxon>
        <taxon>Echinococcus granulosus group</taxon>
    </lineage>
</organism>
<dbReference type="RefSeq" id="XP_024346012.1">
    <property type="nucleotide sequence ID" value="XM_024499572.1"/>
</dbReference>
<evidence type="ECO:0000313" key="1">
    <source>
        <dbReference type="EMBL" id="EUB54816.1"/>
    </source>
</evidence>
<accession>W6U2N3</accession>
<proteinExistence type="predicted"/>
<name>W6U2N3_ECHGR</name>